<sequence length="319" mass="34746">MAIAKEQAAQDSHMALLQECSLYGAGGEGPPPSQGLFEEGESSDDTSGSDSVKNFSFSPLPSLSNSAGFLFGNTRNSLPDEAQSVINFKSTGYGSWGRPNESLLSFDQGDRIYSIWADSMDKNNMWNHLNPKCSDESRLSEDPNCFEMASGCSFTNTNSKHLQLGEEGIGWLYSGADDGAESLQQSGGPKTCSYKRPFMGDDMQGMKRQCTGVPRKSKTKSGPSKDPQSIAAKNRRERISERLKILQDLVPNGAKVDLVTMLEKAISYVKFLQLQVKVLAMDEFWPAQGGKAPQVSQVKEAIDAILTSHKDRNSSSSSK</sequence>
<evidence type="ECO:0000256" key="2">
    <source>
        <dbReference type="ARBA" id="ARBA00023015"/>
    </source>
</evidence>
<dbReference type="EMBL" id="JAMYWD010000009">
    <property type="protein sequence ID" value="KAJ4960426.1"/>
    <property type="molecule type" value="Genomic_DNA"/>
</dbReference>
<dbReference type="GO" id="GO:0003677">
    <property type="term" value="F:DNA binding"/>
    <property type="evidence" value="ECO:0007669"/>
    <property type="project" value="UniProtKB-KW"/>
</dbReference>
<feature type="compositionally biased region" description="Low complexity" evidence="6">
    <location>
        <begin position="45"/>
        <end position="54"/>
    </location>
</feature>
<evidence type="ECO:0000256" key="5">
    <source>
        <dbReference type="ARBA" id="ARBA00023242"/>
    </source>
</evidence>
<dbReference type="PANTHER" id="PTHR45914">
    <property type="entry name" value="TRANSCRIPTION FACTOR HEC3-RELATED"/>
    <property type="match status" value="1"/>
</dbReference>
<evidence type="ECO:0000256" key="1">
    <source>
        <dbReference type="ARBA" id="ARBA00004123"/>
    </source>
</evidence>
<comment type="subcellular location">
    <subcellularLocation>
        <location evidence="1">Nucleus</location>
    </subcellularLocation>
</comment>
<evidence type="ECO:0000313" key="9">
    <source>
        <dbReference type="Proteomes" id="UP001141806"/>
    </source>
</evidence>
<keyword evidence="4" id="KW-0804">Transcription</keyword>
<keyword evidence="9" id="KW-1185">Reference proteome</keyword>
<evidence type="ECO:0000256" key="4">
    <source>
        <dbReference type="ARBA" id="ARBA00023163"/>
    </source>
</evidence>
<dbReference type="InterPro" id="IPR036638">
    <property type="entry name" value="HLH_DNA-bd_sf"/>
</dbReference>
<reference evidence="8" key="1">
    <citation type="journal article" date="2023" name="Plant J.">
        <title>The genome of the king protea, Protea cynaroides.</title>
        <authorList>
            <person name="Chang J."/>
            <person name="Duong T.A."/>
            <person name="Schoeman C."/>
            <person name="Ma X."/>
            <person name="Roodt D."/>
            <person name="Barker N."/>
            <person name="Li Z."/>
            <person name="Van de Peer Y."/>
            <person name="Mizrachi E."/>
        </authorList>
    </citation>
    <scope>NUCLEOTIDE SEQUENCE</scope>
    <source>
        <tissue evidence="8">Young leaves</tissue>
    </source>
</reference>
<dbReference type="Gene3D" id="4.10.280.10">
    <property type="entry name" value="Helix-loop-helix DNA-binding domain"/>
    <property type="match status" value="1"/>
</dbReference>
<evidence type="ECO:0000256" key="6">
    <source>
        <dbReference type="SAM" id="MobiDB-lite"/>
    </source>
</evidence>
<dbReference type="SMART" id="SM00353">
    <property type="entry name" value="HLH"/>
    <property type="match status" value="1"/>
</dbReference>
<dbReference type="FunFam" id="4.10.280.10:FF:000046">
    <property type="entry name" value="Transcription factor bHLH83"/>
    <property type="match status" value="1"/>
</dbReference>
<dbReference type="GO" id="GO:0003700">
    <property type="term" value="F:DNA-binding transcription factor activity"/>
    <property type="evidence" value="ECO:0007669"/>
    <property type="project" value="InterPro"/>
</dbReference>
<dbReference type="Pfam" id="PF00010">
    <property type="entry name" value="HLH"/>
    <property type="match status" value="1"/>
</dbReference>
<dbReference type="SUPFAM" id="SSF47459">
    <property type="entry name" value="HLH, helix-loop-helix DNA-binding domain"/>
    <property type="match status" value="1"/>
</dbReference>
<gene>
    <name evidence="8" type="ORF">NE237_020336</name>
</gene>
<dbReference type="PROSITE" id="PS50888">
    <property type="entry name" value="BHLH"/>
    <property type="match status" value="1"/>
</dbReference>
<keyword evidence="2" id="KW-0805">Transcription regulation</keyword>
<dbReference type="GO" id="GO:0005634">
    <property type="term" value="C:nucleus"/>
    <property type="evidence" value="ECO:0007669"/>
    <property type="project" value="UniProtKB-SubCell"/>
</dbReference>
<dbReference type="OrthoDB" id="687495at2759"/>
<organism evidence="8 9">
    <name type="scientific">Protea cynaroides</name>
    <dbReference type="NCBI Taxonomy" id="273540"/>
    <lineage>
        <taxon>Eukaryota</taxon>
        <taxon>Viridiplantae</taxon>
        <taxon>Streptophyta</taxon>
        <taxon>Embryophyta</taxon>
        <taxon>Tracheophyta</taxon>
        <taxon>Spermatophyta</taxon>
        <taxon>Magnoliopsida</taxon>
        <taxon>Proteales</taxon>
        <taxon>Proteaceae</taxon>
        <taxon>Protea</taxon>
    </lineage>
</organism>
<dbReference type="CDD" id="cd11454">
    <property type="entry name" value="bHLH_AtIND_like"/>
    <property type="match status" value="1"/>
</dbReference>
<proteinExistence type="predicted"/>
<dbReference type="InterPro" id="IPR011598">
    <property type="entry name" value="bHLH_dom"/>
</dbReference>
<dbReference type="InterPro" id="IPR045843">
    <property type="entry name" value="IND-like"/>
</dbReference>
<keyword evidence="3" id="KW-0238">DNA-binding</keyword>
<keyword evidence="5" id="KW-0539">Nucleus</keyword>
<feature type="domain" description="BHLH" evidence="7">
    <location>
        <begin position="223"/>
        <end position="272"/>
    </location>
</feature>
<evidence type="ECO:0000259" key="7">
    <source>
        <dbReference type="PROSITE" id="PS50888"/>
    </source>
</evidence>
<evidence type="ECO:0000256" key="3">
    <source>
        <dbReference type="ARBA" id="ARBA00023125"/>
    </source>
</evidence>
<dbReference type="PANTHER" id="PTHR45914:SF59">
    <property type="entry name" value="TRANSCRIPTION FACTOR BHLH83-LIKE"/>
    <property type="match status" value="1"/>
</dbReference>
<evidence type="ECO:0000313" key="8">
    <source>
        <dbReference type="EMBL" id="KAJ4960426.1"/>
    </source>
</evidence>
<dbReference type="AlphaFoldDB" id="A0A9Q0H5S6"/>
<dbReference type="GO" id="GO:0046983">
    <property type="term" value="F:protein dimerization activity"/>
    <property type="evidence" value="ECO:0007669"/>
    <property type="project" value="InterPro"/>
</dbReference>
<protein>
    <recommendedName>
        <fullName evidence="7">BHLH domain-containing protein</fullName>
    </recommendedName>
</protein>
<dbReference type="Proteomes" id="UP001141806">
    <property type="component" value="Unassembled WGS sequence"/>
</dbReference>
<dbReference type="GO" id="GO:0048766">
    <property type="term" value="P:root hair initiation"/>
    <property type="evidence" value="ECO:0007669"/>
    <property type="project" value="UniProtKB-ARBA"/>
</dbReference>
<feature type="region of interest" description="Disordered" evidence="6">
    <location>
        <begin position="203"/>
        <end position="235"/>
    </location>
</feature>
<comment type="caution">
    <text evidence="8">The sequence shown here is derived from an EMBL/GenBank/DDBJ whole genome shotgun (WGS) entry which is preliminary data.</text>
</comment>
<accession>A0A9Q0H5S6</accession>
<name>A0A9Q0H5S6_9MAGN</name>
<feature type="region of interest" description="Disordered" evidence="6">
    <location>
        <begin position="21"/>
        <end position="54"/>
    </location>
</feature>